<dbReference type="AlphaFoldDB" id="A0A0F9LPH2"/>
<feature type="transmembrane region" description="Helical" evidence="1">
    <location>
        <begin position="163"/>
        <end position="190"/>
    </location>
</feature>
<feature type="transmembrane region" description="Helical" evidence="1">
    <location>
        <begin position="210"/>
        <end position="227"/>
    </location>
</feature>
<sequence length="419" mass="48187">MDISDLKLYNEKKTMENVNSLVFKRIAGTNGEIKALNYIQKELNKENIENNIESFKWAKTIKNLARATTIFVVSTSILYEALILSNIFWIMIILDLVFIVIIYILFINLSSVTPLILIGKKKSSKNIIAKIKAVDKKPKQPLIIFSAHYDSISSRYPYNSKKYFNLMVSIIGFPYIITTLLFSAWSLLIHFFDFFNNDLYATLLDKSIDFSYVSFIFLMISFIIILFNRERSESLGSIDNASGVSILIELAKILNTNPLKQIDIIFLWCGAEEWGLWGSKQFCARHFNELNEEYDLDKSYNINIDMVGTRIGLVNKTGIIKKKSSNEKLINILEASAKRLKIPLKIYNLAIEPRSDHISFRSFAKIANKQMETCCFISNRDTKYIHTSRDTPNKCSSKNLNGCLDIIYNAIKTIDLRKE</sequence>
<dbReference type="InterPro" id="IPR045175">
    <property type="entry name" value="M28_fam"/>
</dbReference>
<name>A0A0F9LPH2_9ZZZZ</name>
<dbReference type="GO" id="GO:0006508">
    <property type="term" value="P:proteolysis"/>
    <property type="evidence" value="ECO:0007669"/>
    <property type="project" value="InterPro"/>
</dbReference>
<accession>A0A0F9LPH2</accession>
<evidence type="ECO:0000259" key="2">
    <source>
        <dbReference type="Pfam" id="PF04389"/>
    </source>
</evidence>
<reference evidence="3" key="1">
    <citation type="journal article" date="2015" name="Nature">
        <title>Complex archaea that bridge the gap between prokaryotes and eukaryotes.</title>
        <authorList>
            <person name="Spang A."/>
            <person name="Saw J.H."/>
            <person name="Jorgensen S.L."/>
            <person name="Zaremba-Niedzwiedzka K."/>
            <person name="Martijn J."/>
            <person name="Lind A.E."/>
            <person name="van Eijk R."/>
            <person name="Schleper C."/>
            <person name="Guy L."/>
            <person name="Ettema T.J."/>
        </authorList>
    </citation>
    <scope>NUCLEOTIDE SEQUENCE</scope>
</reference>
<evidence type="ECO:0000256" key="1">
    <source>
        <dbReference type="SAM" id="Phobius"/>
    </source>
</evidence>
<dbReference type="GO" id="GO:0008235">
    <property type="term" value="F:metalloexopeptidase activity"/>
    <property type="evidence" value="ECO:0007669"/>
    <property type="project" value="InterPro"/>
</dbReference>
<keyword evidence="1" id="KW-0472">Membrane</keyword>
<feature type="domain" description="Peptidase M28" evidence="2">
    <location>
        <begin position="236"/>
        <end position="409"/>
    </location>
</feature>
<dbReference type="EMBL" id="LAZR01005808">
    <property type="protein sequence ID" value="KKM96979.1"/>
    <property type="molecule type" value="Genomic_DNA"/>
</dbReference>
<protein>
    <recommendedName>
        <fullName evidence="2">Peptidase M28 domain-containing protein</fullName>
    </recommendedName>
</protein>
<keyword evidence="1" id="KW-0812">Transmembrane</keyword>
<organism evidence="3">
    <name type="scientific">marine sediment metagenome</name>
    <dbReference type="NCBI Taxonomy" id="412755"/>
    <lineage>
        <taxon>unclassified sequences</taxon>
        <taxon>metagenomes</taxon>
        <taxon>ecological metagenomes</taxon>
    </lineage>
</organism>
<feature type="transmembrane region" description="Helical" evidence="1">
    <location>
        <begin position="88"/>
        <end position="118"/>
    </location>
</feature>
<proteinExistence type="predicted"/>
<keyword evidence="1" id="KW-1133">Transmembrane helix</keyword>
<dbReference type="Gene3D" id="3.40.630.10">
    <property type="entry name" value="Zn peptidases"/>
    <property type="match status" value="2"/>
</dbReference>
<feature type="transmembrane region" description="Helical" evidence="1">
    <location>
        <begin position="64"/>
        <end position="82"/>
    </location>
</feature>
<dbReference type="SUPFAM" id="SSF53187">
    <property type="entry name" value="Zn-dependent exopeptidases"/>
    <property type="match status" value="1"/>
</dbReference>
<dbReference type="Pfam" id="PF04389">
    <property type="entry name" value="Peptidase_M28"/>
    <property type="match status" value="1"/>
</dbReference>
<gene>
    <name evidence="3" type="ORF">LCGC14_1172670</name>
</gene>
<dbReference type="InterPro" id="IPR007484">
    <property type="entry name" value="Peptidase_M28"/>
</dbReference>
<comment type="caution">
    <text evidence="3">The sequence shown here is derived from an EMBL/GenBank/DDBJ whole genome shotgun (WGS) entry which is preliminary data.</text>
</comment>
<dbReference type="PANTHER" id="PTHR12147:SF26">
    <property type="entry name" value="PEPTIDASE M28 DOMAIN-CONTAINING PROTEIN"/>
    <property type="match status" value="1"/>
</dbReference>
<evidence type="ECO:0000313" key="3">
    <source>
        <dbReference type="EMBL" id="KKM96979.1"/>
    </source>
</evidence>
<dbReference type="PANTHER" id="PTHR12147">
    <property type="entry name" value="METALLOPEPTIDASE M28 FAMILY MEMBER"/>
    <property type="match status" value="1"/>
</dbReference>